<dbReference type="AlphaFoldDB" id="A0A1G1ZNW9"/>
<name>A0A1G1ZNW9_9BACT</name>
<evidence type="ECO:0000259" key="2">
    <source>
        <dbReference type="SMART" id="SM00849"/>
    </source>
</evidence>
<organism evidence="4 5">
    <name type="scientific">Candidatus Harrisonbacteria bacterium RIFCSPLOWO2_01_FULL_40_28</name>
    <dbReference type="NCBI Taxonomy" id="1798406"/>
    <lineage>
        <taxon>Bacteria</taxon>
        <taxon>Candidatus Harrisoniibacteriota</taxon>
    </lineage>
</organism>
<comment type="caution">
    <text evidence="4">The sequence shown here is derived from an EMBL/GenBank/DDBJ whole genome shotgun (WGS) entry which is preliminary data.</text>
</comment>
<evidence type="ECO:0008006" key="6">
    <source>
        <dbReference type="Google" id="ProtNLM"/>
    </source>
</evidence>
<dbReference type="STRING" id="1798406.A3A04_02310"/>
<dbReference type="InterPro" id="IPR011108">
    <property type="entry name" value="RMMBL"/>
</dbReference>
<dbReference type="Pfam" id="PF07521">
    <property type="entry name" value="RMMBL"/>
    <property type="match status" value="1"/>
</dbReference>
<keyword evidence="1" id="KW-0378">Hydrolase</keyword>
<feature type="domain" description="Beta-Casp" evidence="3">
    <location>
        <begin position="238"/>
        <end position="363"/>
    </location>
</feature>
<dbReference type="Gene3D" id="3.40.50.10890">
    <property type="match status" value="1"/>
</dbReference>
<sequence length="448" mass="50106">MNVQFFGGARSVTGANYLLRTDNHTILVDCGLHQGSNFCERLNFEPFPYDPAKIDAVLVTHAHIDHTGRIPQLYKAGFRGSIFSTYPTRDFAEILLIDSEGILAKEAQKAHRPLLYNEADVHDVMKLWKGVEYHEPLTLGDATITFFNAGHILGSASIEIRNKGKKIVFSGDLGNNPPPIIERTEFLGDADYCLIESTYGDRLHKDDPAFKNTLEDIIEETVKAKGVLLIPAFAMERVQKLLFELNELMEHGRIPRVPIFLDSPLAIKLTDVYKKYERYFNSETQFLIKGGDAIFEFHGLRATQSTEESKAINDIPAPKVIIAGSGMSHGGRIVHHERRYLSDPKSTIVFVGYQAAGSLGRHILEGRKVVRIAGEDVQVHCRVVSVPGYSAHADQAQLIDWLTSMRQSLKKVFVVQGEEIPAITLARKIRDELAINTHIPELGEKVEL</sequence>
<evidence type="ECO:0000313" key="5">
    <source>
        <dbReference type="Proteomes" id="UP000178517"/>
    </source>
</evidence>
<dbReference type="Gene3D" id="3.60.15.10">
    <property type="entry name" value="Ribonuclease Z/Hydroxyacylglutathione hydrolase-like"/>
    <property type="match status" value="1"/>
</dbReference>
<proteinExistence type="predicted"/>
<dbReference type="GO" id="GO:0004521">
    <property type="term" value="F:RNA endonuclease activity"/>
    <property type="evidence" value="ECO:0007669"/>
    <property type="project" value="TreeGrafter"/>
</dbReference>
<dbReference type="InterPro" id="IPR001279">
    <property type="entry name" value="Metallo-B-lactamas"/>
</dbReference>
<reference evidence="4 5" key="1">
    <citation type="journal article" date="2016" name="Nat. Commun.">
        <title>Thousands of microbial genomes shed light on interconnected biogeochemical processes in an aquifer system.</title>
        <authorList>
            <person name="Anantharaman K."/>
            <person name="Brown C.T."/>
            <person name="Hug L.A."/>
            <person name="Sharon I."/>
            <person name="Castelle C.J."/>
            <person name="Probst A.J."/>
            <person name="Thomas B.C."/>
            <person name="Singh A."/>
            <person name="Wilkins M.J."/>
            <person name="Karaoz U."/>
            <person name="Brodie E.L."/>
            <person name="Williams K.H."/>
            <person name="Hubbard S.S."/>
            <person name="Banfield J.F."/>
        </authorList>
    </citation>
    <scope>NUCLEOTIDE SEQUENCE [LARGE SCALE GENOMIC DNA]</scope>
</reference>
<dbReference type="EMBL" id="MHJI01000009">
    <property type="protein sequence ID" value="OGY66201.1"/>
    <property type="molecule type" value="Genomic_DNA"/>
</dbReference>
<dbReference type="InterPro" id="IPR036866">
    <property type="entry name" value="RibonucZ/Hydroxyglut_hydro"/>
</dbReference>
<dbReference type="SMART" id="SM01027">
    <property type="entry name" value="Beta-Casp"/>
    <property type="match status" value="1"/>
</dbReference>
<dbReference type="Pfam" id="PF10996">
    <property type="entry name" value="Beta-Casp"/>
    <property type="match status" value="1"/>
</dbReference>
<feature type="domain" description="Metallo-beta-lactamase" evidence="2">
    <location>
        <begin position="13"/>
        <end position="233"/>
    </location>
</feature>
<dbReference type="GO" id="GO:0016787">
    <property type="term" value="F:hydrolase activity"/>
    <property type="evidence" value="ECO:0007669"/>
    <property type="project" value="UniProtKB-KW"/>
</dbReference>
<evidence type="ECO:0000256" key="1">
    <source>
        <dbReference type="ARBA" id="ARBA00022801"/>
    </source>
</evidence>
<dbReference type="InterPro" id="IPR050698">
    <property type="entry name" value="MBL"/>
</dbReference>
<dbReference type="InterPro" id="IPR022712">
    <property type="entry name" value="Beta_Casp"/>
</dbReference>
<dbReference type="PANTHER" id="PTHR11203">
    <property type="entry name" value="CLEAVAGE AND POLYADENYLATION SPECIFICITY FACTOR FAMILY MEMBER"/>
    <property type="match status" value="1"/>
</dbReference>
<dbReference type="PANTHER" id="PTHR11203:SF37">
    <property type="entry name" value="INTEGRATOR COMPLEX SUBUNIT 11"/>
    <property type="match status" value="1"/>
</dbReference>
<accession>A0A1G1ZNW9</accession>
<evidence type="ECO:0000259" key="3">
    <source>
        <dbReference type="SMART" id="SM01027"/>
    </source>
</evidence>
<dbReference type="SUPFAM" id="SSF56281">
    <property type="entry name" value="Metallo-hydrolase/oxidoreductase"/>
    <property type="match status" value="1"/>
</dbReference>
<dbReference type="Proteomes" id="UP000178517">
    <property type="component" value="Unassembled WGS sequence"/>
</dbReference>
<protein>
    <recommendedName>
        <fullName evidence="6">MBL fold hydrolase</fullName>
    </recommendedName>
</protein>
<dbReference type="CDD" id="cd16295">
    <property type="entry name" value="TTHA0252-CPSF-like_MBL-fold"/>
    <property type="match status" value="1"/>
</dbReference>
<dbReference type="SMART" id="SM00849">
    <property type="entry name" value="Lactamase_B"/>
    <property type="match status" value="1"/>
</dbReference>
<dbReference type="Pfam" id="PF16661">
    <property type="entry name" value="Lactamase_B_6"/>
    <property type="match status" value="1"/>
</dbReference>
<gene>
    <name evidence="4" type="ORF">A3A04_02310</name>
</gene>
<evidence type="ECO:0000313" key="4">
    <source>
        <dbReference type="EMBL" id="OGY66201.1"/>
    </source>
</evidence>